<gene>
    <name evidence="2" type="ORF">EGR_02080</name>
</gene>
<proteinExistence type="predicted"/>
<feature type="transmembrane region" description="Helical" evidence="1">
    <location>
        <begin position="134"/>
        <end position="154"/>
    </location>
</feature>
<sequence length="192" mass="21985">MRLDTNRQQKCGWSSQCYESLYSSRVNFLFPFTTTTTIIIIIIIIIMTGRHCELASYLRLCLLTVEFGRHNFAACRRASLGCPLLHFQSNKRTADYSTSDSFYKDRKMCCKEVDEKTQSSDGSSCRTISPLWRYVLITGGITLIVIVLGTSLAFDFGMQGPLLLKVRSSSLFIKWENYCYRPLQSLLLRALQ</sequence>
<evidence type="ECO:0000256" key="1">
    <source>
        <dbReference type="SAM" id="Phobius"/>
    </source>
</evidence>
<protein>
    <submittedName>
        <fullName evidence="2">Uncharacterized protein</fullName>
    </submittedName>
</protein>
<name>W6UQI1_ECHGR</name>
<dbReference type="AlphaFoldDB" id="W6UQI1"/>
<dbReference type="EMBL" id="APAU02000009">
    <property type="protein sequence ID" value="EUB62986.1"/>
    <property type="molecule type" value="Genomic_DNA"/>
</dbReference>
<keyword evidence="1" id="KW-0472">Membrane</keyword>
<dbReference type="CTD" id="36337795"/>
<dbReference type="KEGG" id="egl:EGR_02080"/>
<dbReference type="OrthoDB" id="6277616at2759"/>
<feature type="transmembrane region" description="Helical" evidence="1">
    <location>
        <begin position="28"/>
        <end position="49"/>
    </location>
</feature>
<dbReference type="GeneID" id="36337795"/>
<comment type="caution">
    <text evidence="2">The sequence shown here is derived from an EMBL/GenBank/DDBJ whole genome shotgun (WGS) entry which is preliminary data.</text>
</comment>
<keyword evidence="1" id="KW-0812">Transmembrane</keyword>
<accession>W6UQI1</accession>
<organism evidence="2 3">
    <name type="scientific">Echinococcus granulosus</name>
    <name type="common">Hydatid tapeworm</name>
    <dbReference type="NCBI Taxonomy" id="6210"/>
    <lineage>
        <taxon>Eukaryota</taxon>
        <taxon>Metazoa</taxon>
        <taxon>Spiralia</taxon>
        <taxon>Lophotrochozoa</taxon>
        <taxon>Platyhelminthes</taxon>
        <taxon>Cestoda</taxon>
        <taxon>Eucestoda</taxon>
        <taxon>Cyclophyllidea</taxon>
        <taxon>Taeniidae</taxon>
        <taxon>Echinococcus</taxon>
        <taxon>Echinococcus granulosus group</taxon>
    </lineage>
</organism>
<evidence type="ECO:0000313" key="2">
    <source>
        <dbReference type="EMBL" id="EUB62986.1"/>
    </source>
</evidence>
<keyword evidence="1" id="KW-1133">Transmembrane helix</keyword>
<reference evidence="2 3" key="1">
    <citation type="journal article" date="2013" name="Nat. Genet.">
        <title>The genome of the hydatid tapeworm Echinococcus granulosus.</title>
        <authorList>
            <person name="Zheng H."/>
            <person name="Zhang W."/>
            <person name="Zhang L."/>
            <person name="Zhang Z."/>
            <person name="Li J."/>
            <person name="Lu G."/>
            <person name="Zhu Y."/>
            <person name="Wang Y."/>
            <person name="Huang Y."/>
            <person name="Liu J."/>
            <person name="Kang H."/>
            <person name="Chen J."/>
            <person name="Wang L."/>
            <person name="Chen A."/>
            <person name="Yu S."/>
            <person name="Gao Z."/>
            <person name="Jin L."/>
            <person name="Gu W."/>
            <person name="Wang Z."/>
            <person name="Zhao L."/>
            <person name="Shi B."/>
            <person name="Wen H."/>
            <person name="Lin R."/>
            <person name="Jones M.K."/>
            <person name="Brejova B."/>
            <person name="Vinar T."/>
            <person name="Zhao G."/>
            <person name="McManus D.P."/>
            <person name="Chen Z."/>
            <person name="Zhou Y."/>
            <person name="Wang S."/>
        </authorList>
    </citation>
    <scope>NUCLEOTIDE SEQUENCE [LARGE SCALE GENOMIC DNA]</scope>
</reference>
<dbReference type="Proteomes" id="UP000019149">
    <property type="component" value="Unassembled WGS sequence"/>
</dbReference>
<dbReference type="RefSeq" id="XP_024354182.1">
    <property type="nucleotide sequence ID" value="XM_024491329.1"/>
</dbReference>
<keyword evidence="3" id="KW-1185">Reference proteome</keyword>
<evidence type="ECO:0000313" key="3">
    <source>
        <dbReference type="Proteomes" id="UP000019149"/>
    </source>
</evidence>